<name>A0A3G7TT62_9PSED</name>
<evidence type="ECO:0000256" key="3">
    <source>
        <dbReference type="PIRSR" id="PIRSR602401-1"/>
    </source>
</evidence>
<sequence>MRTLKDLPKRRGLPLLGNLHQLEKTSFFLSLEQWSRDFHHEPFHLQMAHMHFAVFSRPEQVRHILKHRPSQFRRMKEMAKLFDEVGFSSMFTDEGEAWKRQRRLIMPAFSKRSLVAFTPQIATTALKLRDRLRSNLGQSLDLREDLRRFSVDVSCLLVFGFDLKSLESNDSQSLQIFQDVVNTINNRVQTVVPYWRVLKLPSDHRFDRSLNELKSLAVGIARDTQARMRRQEDVGPHCILHTMLEATDSDDGALSEDELFANMMALILAGEGTTSAMLSWLCFFLGQDPALQDNLRREVARLNLHQLDYNDLIDLPLTEAVIEETFRVKSTVPGLFVEPLEDTVIDDIVLEKGTKIIVLTRVDGLKNLPEDSVFNPYRWLDEQQALIDTKEARQKQFPFGFGPRSCPAAPMANLELKVAVAMLVKYFELELIDKDQVKEVFTTSAVPNDLKIRLSPRPEQEVPAAPVAATDAV</sequence>
<dbReference type="PANTHER" id="PTHR24305:SF166">
    <property type="entry name" value="CYTOCHROME P450 12A4, MITOCHONDRIAL-RELATED"/>
    <property type="match status" value="1"/>
</dbReference>
<dbReference type="AlphaFoldDB" id="A0A3G7TT62"/>
<dbReference type="InterPro" id="IPR050121">
    <property type="entry name" value="Cytochrome_P450_monoxygenase"/>
</dbReference>
<dbReference type="PRINTS" id="PR00385">
    <property type="entry name" value="P450"/>
</dbReference>
<dbReference type="Gene3D" id="1.10.630.10">
    <property type="entry name" value="Cytochrome P450"/>
    <property type="match status" value="1"/>
</dbReference>
<accession>A0A3G7TT62</accession>
<evidence type="ECO:0000256" key="2">
    <source>
        <dbReference type="ARBA" id="ARBA00010617"/>
    </source>
</evidence>
<comment type="cofactor">
    <cofactor evidence="1 3">
        <name>heme</name>
        <dbReference type="ChEBI" id="CHEBI:30413"/>
    </cofactor>
</comment>
<evidence type="ECO:0000256" key="1">
    <source>
        <dbReference type="ARBA" id="ARBA00001971"/>
    </source>
</evidence>
<protein>
    <submittedName>
        <fullName evidence="5">Cytochrome P450</fullName>
    </submittedName>
</protein>
<dbReference type="GO" id="GO:0005506">
    <property type="term" value="F:iron ion binding"/>
    <property type="evidence" value="ECO:0007669"/>
    <property type="project" value="InterPro"/>
</dbReference>
<evidence type="ECO:0000313" key="5">
    <source>
        <dbReference type="EMBL" id="AZE49479.1"/>
    </source>
</evidence>
<evidence type="ECO:0000313" key="6">
    <source>
        <dbReference type="Proteomes" id="UP000268048"/>
    </source>
</evidence>
<keyword evidence="3 4" id="KW-0479">Metal-binding</keyword>
<evidence type="ECO:0000256" key="4">
    <source>
        <dbReference type="RuleBase" id="RU000461"/>
    </source>
</evidence>
<dbReference type="Proteomes" id="UP000268048">
    <property type="component" value="Chromosome"/>
</dbReference>
<reference evidence="5 6" key="1">
    <citation type="submission" date="2018-03" db="EMBL/GenBank/DDBJ databases">
        <title>Diversity of phytobeneficial traits revealed by whole-genome analysis of worldwide-isolated phenazine-producing Pseudomonas spp.</title>
        <authorList>
            <person name="Biessy A."/>
            <person name="Novinscak A."/>
            <person name="Blom J."/>
            <person name="Leger G."/>
            <person name="Thomashow L.S."/>
            <person name="Cazorla F.M."/>
            <person name="Josic D."/>
            <person name="Filion M."/>
        </authorList>
    </citation>
    <scope>NUCLEOTIDE SEQUENCE [LARGE SCALE GENOMIC DNA]</scope>
    <source>
        <strain evidence="5 6">B25</strain>
    </source>
</reference>
<gene>
    <name evidence="5" type="ORF">C4K04_3809</name>
</gene>
<proteinExistence type="inferred from homology"/>
<dbReference type="EMBL" id="CP027753">
    <property type="protein sequence ID" value="AZE49479.1"/>
    <property type="molecule type" value="Genomic_DNA"/>
</dbReference>
<dbReference type="SUPFAM" id="SSF48264">
    <property type="entry name" value="Cytochrome P450"/>
    <property type="match status" value="1"/>
</dbReference>
<organism evidence="5 6">
    <name type="scientific">Pseudomonas chlororaphis</name>
    <dbReference type="NCBI Taxonomy" id="587753"/>
    <lineage>
        <taxon>Bacteria</taxon>
        <taxon>Pseudomonadati</taxon>
        <taxon>Pseudomonadota</taxon>
        <taxon>Gammaproteobacteria</taxon>
        <taxon>Pseudomonadales</taxon>
        <taxon>Pseudomonadaceae</taxon>
        <taxon>Pseudomonas</taxon>
    </lineage>
</organism>
<dbReference type="GO" id="GO:0016705">
    <property type="term" value="F:oxidoreductase activity, acting on paired donors, with incorporation or reduction of molecular oxygen"/>
    <property type="evidence" value="ECO:0007669"/>
    <property type="project" value="InterPro"/>
</dbReference>
<dbReference type="GO" id="GO:0004497">
    <property type="term" value="F:monooxygenase activity"/>
    <property type="evidence" value="ECO:0007669"/>
    <property type="project" value="UniProtKB-KW"/>
</dbReference>
<keyword evidence="3 4" id="KW-0408">Iron</keyword>
<dbReference type="PROSITE" id="PS00086">
    <property type="entry name" value="CYTOCHROME_P450"/>
    <property type="match status" value="1"/>
</dbReference>
<dbReference type="PANTHER" id="PTHR24305">
    <property type="entry name" value="CYTOCHROME P450"/>
    <property type="match status" value="1"/>
</dbReference>
<keyword evidence="4" id="KW-0503">Monooxygenase</keyword>
<feature type="binding site" description="axial binding residue" evidence="3">
    <location>
        <position position="406"/>
    </location>
    <ligand>
        <name>heme</name>
        <dbReference type="ChEBI" id="CHEBI:30413"/>
    </ligand>
    <ligandPart>
        <name>Fe</name>
        <dbReference type="ChEBI" id="CHEBI:18248"/>
    </ligandPart>
</feature>
<dbReference type="PRINTS" id="PR00463">
    <property type="entry name" value="EP450I"/>
</dbReference>
<dbReference type="Pfam" id="PF00067">
    <property type="entry name" value="p450"/>
    <property type="match status" value="1"/>
</dbReference>
<comment type="similarity">
    <text evidence="2 4">Belongs to the cytochrome P450 family.</text>
</comment>
<keyword evidence="3 4" id="KW-0349">Heme</keyword>
<dbReference type="GO" id="GO:0020037">
    <property type="term" value="F:heme binding"/>
    <property type="evidence" value="ECO:0007669"/>
    <property type="project" value="InterPro"/>
</dbReference>
<dbReference type="InterPro" id="IPR002401">
    <property type="entry name" value="Cyt_P450_E_grp-I"/>
</dbReference>
<dbReference type="InterPro" id="IPR036396">
    <property type="entry name" value="Cyt_P450_sf"/>
</dbReference>
<dbReference type="InterPro" id="IPR001128">
    <property type="entry name" value="Cyt_P450"/>
</dbReference>
<dbReference type="RefSeq" id="WP_124321191.1">
    <property type="nucleotide sequence ID" value="NZ_CP027753.1"/>
</dbReference>
<dbReference type="InterPro" id="IPR017972">
    <property type="entry name" value="Cyt_P450_CS"/>
</dbReference>
<keyword evidence="4" id="KW-0560">Oxidoreductase</keyword>